<dbReference type="PROSITE" id="PS00716">
    <property type="entry name" value="SIGMA70_2"/>
    <property type="match status" value="1"/>
</dbReference>
<dbReference type="GO" id="GO:0016987">
    <property type="term" value="F:sigma factor activity"/>
    <property type="evidence" value="ECO:0007669"/>
    <property type="project" value="UniProtKB-KW"/>
</dbReference>
<dbReference type="Proteomes" id="UP000050326">
    <property type="component" value="Unassembled WGS sequence"/>
</dbReference>
<dbReference type="NCBIfam" id="TIGR02937">
    <property type="entry name" value="sigma70-ECF"/>
    <property type="match status" value="1"/>
</dbReference>
<dbReference type="AlphaFoldDB" id="A0A0P8WQ88"/>
<dbReference type="Pfam" id="PF04545">
    <property type="entry name" value="Sigma70_r4"/>
    <property type="match status" value="1"/>
</dbReference>
<evidence type="ECO:0000256" key="2">
    <source>
        <dbReference type="ARBA" id="ARBA00023082"/>
    </source>
</evidence>
<dbReference type="InterPro" id="IPR013324">
    <property type="entry name" value="RNA_pol_sigma_r3/r4-like"/>
</dbReference>
<dbReference type="InterPro" id="IPR014284">
    <property type="entry name" value="RNA_pol_sigma-70_dom"/>
</dbReference>
<dbReference type="Gene3D" id="1.20.140.160">
    <property type="match status" value="1"/>
</dbReference>
<dbReference type="GO" id="GO:0006352">
    <property type="term" value="P:DNA-templated transcription initiation"/>
    <property type="evidence" value="ECO:0007669"/>
    <property type="project" value="InterPro"/>
</dbReference>
<organism evidence="6 7">
    <name type="scientific">Oxobacter pfennigii</name>
    <dbReference type="NCBI Taxonomy" id="36849"/>
    <lineage>
        <taxon>Bacteria</taxon>
        <taxon>Bacillati</taxon>
        <taxon>Bacillota</taxon>
        <taxon>Clostridia</taxon>
        <taxon>Eubacteriales</taxon>
        <taxon>Clostridiaceae</taxon>
        <taxon>Oxobacter</taxon>
    </lineage>
</organism>
<dbReference type="GO" id="GO:0003899">
    <property type="term" value="F:DNA-directed RNA polymerase activity"/>
    <property type="evidence" value="ECO:0007669"/>
    <property type="project" value="InterPro"/>
</dbReference>
<dbReference type="GO" id="GO:0003677">
    <property type="term" value="F:DNA binding"/>
    <property type="evidence" value="ECO:0007669"/>
    <property type="project" value="UniProtKB-KW"/>
</dbReference>
<name>A0A0P8WQ88_9CLOT</name>
<proteinExistence type="predicted"/>
<dbReference type="Pfam" id="PF04542">
    <property type="entry name" value="Sigma70_r2"/>
    <property type="match status" value="1"/>
</dbReference>
<protein>
    <submittedName>
        <fullName evidence="6">RNA polymerase sigma-D factor</fullName>
    </submittedName>
</protein>
<keyword evidence="4" id="KW-0804">Transcription</keyword>
<dbReference type="InterPro" id="IPR000943">
    <property type="entry name" value="RNA_pol_sigma70"/>
</dbReference>
<accession>A0A0P8WQ88</accession>
<comment type="caution">
    <text evidence="6">The sequence shown here is derived from an EMBL/GenBank/DDBJ whole genome shotgun (WGS) entry which is preliminary data.</text>
</comment>
<dbReference type="InterPro" id="IPR013325">
    <property type="entry name" value="RNA_pol_sigma_r2"/>
</dbReference>
<dbReference type="PANTHER" id="PTHR30385:SF7">
    <property type="entry name" value="RNA POLYMERASE SIGMA FACTOR FLIA"/>
    <property type="match status" value="1"/>
</dbReference>
<feature type="domain" description="RNA polymerase sigma-70" evidence="5">
    <location>
        <begin position="207"/>
        <end position="233"/>
    </location>
</feature>
<evidence type="ECO:0000313" key="7">
    <source>
        <dbReference type="Proteomes" id="UP000050326"/>
    </source>
</evidence>
<dbReference type="PIRSF" id="PIRSF000770">
    <property type="entry name" value="RNA_pol_sigma-SigE/K"/>
    <property type="match status" value="1"/>
</dbReference>
<keyword evidence="2" id="KW-0731">Sigma factor</keyword>
<gene>
    <name evidence="6" type="primary">sigD_1</name>
    <name evidence="6" type="ORF">OXPF_17930</name>
</gene>
<dbReference type="PANTHER" id="PTHR30385">
    <property type="entry name" value="SIGMA FACTOR F FLAGELLAR"/>
    <property type="match status" value="1"/>
</dbReference>
<dbReference type="NCBIfam" id="NF005413">
    <property type="entry name" value="PRK06986.1"/>
    <property type="match status" value="1"/>
</dbReference>
<dbReference type="STRING" id="36849.OXPF_17930"/>
<dbReference type="NCBIfam" id="TIGR02479">
    <property type="entry name" value="FliA_WhiG"/>
    <property type="match status" value="1"/>
</dbReference>
<evidence type="ECO:0000313" key="6">
    <source>
        <dbReference type="EMBL" id="KPU44707.1"/>
    </source>
</evidence>
<evidence type="ECO:0000256" key="3">
    <source>
        <dbReference type="ARBA" id="ARBA00023125"/>
    </source>
</evidence>
<dbReference type="Pfam" id="PF04539">
    <property type="entry name" value="Sigma70_r3"/>
    <property type="match status" value="1"/>
</dbReference>
<dbReference type="Gene3D" id="1.10.1740.10">
    <property type="match status" value="1"/>
</dbReference>
<dbReference type="SUPFAM" id="SSF88659">
    <property type="entry name" value="Sigma3 and sigma4 domains of RNA polymerase sigma factors"/>
    <property type="match status" value="2"/>
</dbReference>
<dbReference type="InterPro" id="IPR007630">
    <property type="entry name" value="RNA_pol_sigma70_r4"/>
</dbReference>
<dbReference type="InterPro" id="IPR007624">
    <property type="entry name" value="RNA_pol_sigma70_r3"/>
</dbReference>
<dbReference type="InterPro" id="IPR012845">
    <property type="entry name" value="RNA_pol_sigma_FliA_WhiG"/>
</dbReference>
<dbReference type="PATRIC" id="fig|36849.3.peg.1887"/>
<dbReference type="EMBL" id="LKET01000029">
    <property type="protein sequence ID" value="KPU44707.1"/>
    <property type="molecule type" value="Genomic_DNA"/>
</dbReference>
<evidence type="ECO:0000259" key="5">
    <source>
        <dbReference type="PROSITE" id="PS00716"/>
    </source>
</evidence>
<keyword evidence="7" id="KW-1185">Reference proteome</keyword>
<keyword evidence="3" id="KW-0238">DNA-binding</keyword>
<keyword evidence="1" id="KW-0805">Transcription regulation</keyword>
<dbReference type="SUPFAM" id="SSF88946">
    <property type="entry name" value="Sigma2 domain of RNA polymerase sigma factors"/>
    <property type="match status" value="1"/>
</dbReference>
<reference evidence="6 7" key="1">
    <citation type="submission" date="2015-09" db="EMBL/GenBank/DDBJ databases">
        <title>Genome sequence of Oxobacter pfennigii DSM 3222.</title>
        <authorList>
            <person name="Poehlein A."/>
            <person name="Bengelsdorf F.R."/>
            <person name="Schiel-Bengelsdorf B."/>
            <person name="Duerre P."/>
            <person name="Daniel R."/>
        </authorList>
    </citation>
    <scope>NUCLEOTIDE SEQUENCE [LARGE SCALE GENOMIC DNA]</scope>
    <source>
        <strain evidence="6 7">DSM 3222</strain>
    </source>
</reference>
<evidence type="ECO:0000256" key="4">
    <source>
        <dbReference type="ARBA" id="ARBA00023163"/>
    </source>
</evidence>
<dbReference type="CDD" id="cd06171">
    <property type="entry name" value="Sigma70_r4"/>
    <property type="match status" value="1"/>
</dbReference>
<sequence>MGLYAMDCESREDTILRYLPLVKFIASRIAIGKMSPVDSDDLINYGVIGLIDAIDKFDPKRGVKFETYASLRIKGAIIDELRKISWMPRSAMGKVTRLNEVREELKEKLGRDPKNSELSEALDLPIEDLQKIEGYVNYLSVVSLDEIIFHSDDDDIFLSATIEDVKSPRPEMILEDKEKMQLLKKSIEMLNEKDKLVLSLYYYEKLTLKEIGQIMSISESRVSQLHSRVILRLRDNLKKLKYQ</sequence>
<dbReference type="InterPro" id="IPR007627">
    <property type="entry name" value="RNA_pol_sigma70_r2"/>
</dbReference>
<dbReference type="PRINTS" id="PR00046">
    <property type="entry name" value="SIGMA70FCT"/>
</dbReference>
<evidence type="ECO:0000256" key="1">
    <source>
        <dbReference type="ARBA" id="ARBA00023015"/>
    </source>
</evidence>